<dbReference type="AlphaFoldDB" id="A0A6A6E993"/>
<gene>
    <name evidence="1" type="ORF">K469DRAFT_767254</name>
</gene>
<evidence type="ECO:0000313" key="2">
    <source>
        <dbReference type="Proteomes" id="UP000800200"/>
    </source>
</evidence>
<keyword evidence="2" id="KW-1185">Reference proteome</keyword>
<name>A0A6A6E993_9PEZI</name>
<dbReference type="OrthoDB" id="2549237at2759"/>
<evidence type="ECO:0000313" key="1">
    <source>
        <dbReference type="EMBL" id="KAF2188451.1"/>
    </source>
</evidence>
<sequence length="141" mass="16744">MTFNIALPTPLKDFNNRLEDDALMRGEPDVKAWLAGFGQGTSVVDNTVSQLTYLLNEPSQLQVFDAAMLWHDDEKQTNLWYITNLIWHFSYYSPVPKNWGEYHKPIVEVLILYVERQRTREWQQDPKRQPQTLPDTFRFRL</sequence>
<protein>
    <submittedName>
        <fullName evidence="1">Uncharacterized protein</fullName>
    </submittedName>
</protein>
<dbReference type="Proteomes" id="UP000800200">
    <property type="component" value="Unassembled WGS sequence"/>
</dbReference>
<dbReference type="EMBL" id="ML994623">
    <property type="protein sequence ID" value="KAF2188451.1"/>
    <property type="molecule type" value="Genomic_DNA"/>
</dbReference>
<organism evidence="1 2">
    <name type="scientific">Zopfia rhizophila CBS 207.26</name>
    <dbReference type="NCBI Taxonomy" id="1314779"/>
    <lineage>
        <taxon>Eukaryota</taxon>
        <taxon>Fungi</taxon>
        <taxon>Dikarya</taxon>
        <taxon>Ascomycota</taxon>
        <taxon>Pezizomycotina</taxon>
        <taxon>Dothideomycetes</taxon>
        <taxon>Dothideomycetes incertae sedis</taxon>
        <taxon>Zopfiaceae</taxon>
        <taxon>Zopfia</taxon>
    </lineage>
</organism>
<proteinExistence type="predicted"/>
<reference evidence="1" key="1">
    <citation type="journal article" date="2020" name="Stud. Mycol.">
        <title>101 Dothideomycetes genomes: a test case for predicting lifestyles and emergence of pathogens.</title>
        <authorList>
            <person name="Haridas S."/>
            <person name="Albert R."/>
            <person name="Binder M."/>
            <person name="Bloem J."/>
            <person name="Labutti K."/>
            <person name="Salamov A."/>
            <person name="Andreopoulos B."/>
            <person name="Baker S."/>
            <person name="Barry K."/>
            <person name="Bills G."/>
            <person name="Bluhm B."/>
            <person name="Cannon C."/>
            <person name="Castanera R."/>
            <person name="Culley D."/>
            <person name="Daum C."/>
            <person name="Ezra D."/>
            <person name="Gonzalez J."/>
            <person name="Henrissat B."/>
            <person name="Kuo A."/>
            <person name="Liang C."/>
            <person name="Lipzen A."/>
            <person name="Lutzoni F."/>
            <person name="Magnuson J."/>
            <person name="Mondo S."/>
            <person name="Nolan M."/>
            <person name="Ohm R."/>
            <person name="Pangilinan J."/>
            <person name="Park H.-J."/>
            <person name="Ramirez L."/>
            <person name="Alfaro M."/>
            <person name="Sun H."/>
            <person name="Tritt A."/>
            <person name="Yoshinaga Y."/>
            <person name="Zwiers L.-H."/>
            <person name="Turgeon B."/>
            <person name="Goodwin S."/>
            <person name="Spatafora J."/>
            <person name="Crous P."/>
            <person name="Grigoriev I."/>
        </authorList>
    </citation>
    <scope>NUCLEOTIDE SEQUENCE</scope>
    <source>
        <strain evidence="1">CBS 207.26</strain>
    </source>
</reference>
<accession>A0A6A6E993</accession>